<dbReference type="Gene3D" id="2.130.10.10">
    <property type="entry name" value="YVTN repeat-like/Quinoprotein amine dehydrogenase"/>
    <property type="match status" value="1"/>
</dbReference>
<accession>A0AAN8EGW2</accession>
<keyword evidence="4 10" id="KW-0677">Repeat</keyword>
<feature type="transmembrane region" description="Helical" evidence="10">
    <location>
        <begin position="472"/>
        <end position="494"/>
    </location>
</feature>
<comment type="function">
    <text evidence="10">Guanine nucleotide-exchange factor (GEF) required for the formation or budding of transport vesicles from the ER.</text>
</comment>
<keyword evidence="9 10" id="KW-0472">Membrane</keyword>
<evidence type="ECO:0000313" key="12">
    <source>
        <dbReference type="Proteomes" id="UP001316803"/>
    </source>
</evidence>
<dbReference type="GO" id="GO:0015031">
    <property type="term" value="P:protein transport"/>
    <property type="evidence" value="ECO:0007669"/>
    <property type="project" value="UniProtKB-KW"/>
</dbReference>
<sequence>MSGKAVLSLFGGNPKIDVAKKQLTYPLYGADFDPLNHHFLLVGGGGGSSSTGVPNRISLLDTSNRSEIKEVSDIELAPDEDNVSSLAIAESSAQSLLAYAGINGSVRDQEAGRNEHFRSFRVPLPAKRKKDQTDAAPPTAHVAPTQPLARTALFRAAAGPKNDCYQRILRLSPATYADGTEPTIDEKAGQLAPHVIRRVATIASGLATQNEVITFPTTETPSATQAISRVNLEKAEANDADLTIADNTGTAFALAYATDHELFLQRLGDQKGTINSEPIKVHETQVGPKGRSKIRALRFLGSRYLLVLQNRHNKSGVELMVFKVSKDFAQVQQTLVKYLKNVKQGVGLDVCSLSKGQDGSQQFVVAVAGQDSSIQIHTIDWLPVTGMTPFKQYADIIDVHNGPITRIVFSNFIPPRLPITGQTPPQYIRLASVGVDKAVVVQTLPLKPTPATGTGKTMPRYALITPSEVGSLFYNLFLGLITLFVCTTALISFLEFRGAIPPIIGATKYLPQRWQHTYPYAHDNPGPLIPESMPAVESVIDKIKLSEATPVIEKLEKMQDEIKLADASEAIASMQSAAPNKLADASEAIRSMQSAISTASPSMQQVQDTLANLVSRQKSSDKEPNKAIIVRDLEHTGGEVSAELRKEADIVREGTLRKWESLTGHEKRTWKKKLIEAGHWTEHQGEAVLKGVFFGQLAGIVGNMVG</sequence>
<evidence type="ECO:0000256" key="2">
    <source>
        <dbReference type="ARBA" id="ARBA00022574"/>
    </source>
</evidence>
<dbReference type="GO" id="GO:0005789">
    <property type="term" value="C:endoplasmic reticulum membrane"/>
    <property type="evidence" value="ECO:0007669"/>
    <property type="project" value="UniProtKB-SubCell"/>
</dbReference>
<keyword evidence="8 10" id="KW-1133">Transmembrane helix</keyword>
<evidence type="ECO:0000256" key="6">
    <source>
        <dbReference type="ARBA" id="ARBA00022892"/>
    </source>
</evidence>
<reference evidence="11 12" key="1">
    <citation type="submission" date="2022-12" db="EMBL/GenBank/DDBJ databases">
        <title>Genomic features and morphological characterization of a novel Knufia sp. strain isolated from spacecraft assembly facility.</title>
        <authorList>
            <person name="Teixeira M."/>
            <person name="Chander A.M."/>
            <person name="Stajich J.E."/>
            <person name="Venkateswaran K."/>
        </authorList>
    </citation>
    <scope>NUCLEOTIDE SEQUENCE [LARGE SCALE GENOMIC DNA]</scope>
    <source>
        <strain evidence="11 12">FJI-L2-BK-P2</strain>
    </source>
</reference>
<keyword evidence="3 10" id="KW-0812">Transmembrane</keyword>
<dbReference type="PANTHER" id="PTHR23284:SF0">
    <property type="entry name" value="PROLACTIN REGULATORY ELEMENT-BINDING PROTEIN"/>
    <property type="match status" value="1"/>
</dbReference>
<name>A0AAN8EGW2_9EURO</name>
<comment type="caution">
    <text evidence="11">The sequence shown here is derived from an EMBL/GenBank/DDBJ whole genome shotgun (WGS) entry which is preliminary data.</text>
</comment>
<dbReference type="InterPro" id="IPR045260">
    <property type="entry name" value="Sec12-like"/>
</dbReference>
<keyword evidence="6" id="KW-0931">ER-Golgi transport</keyword>
<comment type="subcellular location">
    <subcellularLocation>
        <location evidence="10">Endoplasmic reticulum membrane</location>
        <topology evidence="10">Single-pass type II membrane protein</topology>
    </subcellularLocation>
    <subcellularLocation>
        <location evidence="10">Golgi apparatus membrane</location>
        <topology evidence="10">Single-pass type II membrane protein</topology>
    </subcellularLocation>
</comment>
<comment type="similarity">
    <text evidence="10">Belongs to the WD repeat SEC12 family.</text>
</comment>
<keyword evidence="2 10" id="KW-0853">WD repeat</keyword>
<protein>
    <recommendedName>
        <fullName evidence="10">Guanine nucleotide-exchange factor SEC12</fullName>
    </recommendedName>
</protein>
<evidence type="ECO:0000256" key="8">
    <source>
        <dbReference type="ARBA" id="ARBA00022989"/>
    </source>
</evidence>
<evidence type="ECO:0000256" key="4">
    <source>
        <dbReference type="ARBA" id="ARBA00022737"/>
    </source>
</evidence>
<dbReference type="GO" id="GO:0000139">
    <property type="term" value="C:Golgi membrane"/>
    <property type="evidence" value="ECO:0007669"/>
    <property type="project" value="UniProtKB-SubCell"/>
</dbReference>
<gene>
    <name evidence="11" type="ORF">OHC33_005084</name>
</gene>
<dbReference type="AlphaFoldDB" id="A0AAN8EGW2"/>
<evidence type="ECO:0000256" key="1">
    <source>
        <dbReference type="ARBA" id="ARBA00022448"/>
    </source>
</evidence>
<evidence type="ECO:0000256" key="9">
    <source>
        <dbReference type="ARBA" id="ARBA00023136"/>
    </source>
</evidence>
<keyword evidence="5 10" id="KW-0256">Endoplasmic reticulum</keyword>
<evidence type="ECO:0000256" key="7">
    <source>
        <dbReference type="ARBA" id="ARBA00022927"/>
    </source>
</evidence>
<keyword evidence="7 10" id="KW-0653">Protein transport</keyword>
<evidence type="ECO:0000313" key="11">
    <source>
        <dbReference type="EMBL" id="KAK5953815.1"/>
    </source>
</evidence>
<dbReference type="InterPro" id="IPR015943">
    <property type="entry name" value="WD40/YVTN_repeat-like_dom_sf"/>
</dbReference>
<dbReference type="EMBL" id="JAKLMC020000010">
    <property type="protein sequence ID" value="KAK5953815.1"/>
    <property type="molecule type" value="Genomic_DNA"/>
</dbReference>
<dbReference type="PANTHER" id="PTHR23284">
    <property type="entry name" value="PROLACTIN REGULATORY ELEMENT BINDING PROTEIN"/>
    <property type="match status" value="1"/>
</dbReference>
<dbReference type="Proteomes" id="UP001316803">
    <property type="component" value="Unassembled WGS sequence"/>
</dbReference>
<keyword evidence="12" id="KW-1185">Reference proteome</keyword>
<dbReference type="GO" id="GO:0003400">
    <property type="term" value="P:regulation of COPII vesicle coating"/>
    <property type="evidence" value="ECO:0007669"/>
    <property type="project" value="UniProtKB-UniRule"/>
</dbReference>
<dbReference type="GO" id="GO:0005085">
    <property type="term" value="F:guanyl-nucleotide exchange factor activity"/>
    <property type="evidence" value="ECO:0007669"/>
    <property type="project" value="InterPro"/>
</dbReference>
<organism evidence="11 12">
    <name type="scientific">Knufia fluminis</name>
    <dbReference type="NCBI Taxonomy" id="191047"/>
    <lineage>
        <taxon>Eukaryota</taxon>
        <taxon>Fungi</taxon>
        <taxon>Dikarya</taxon>
        <taxon>Ascomycota</taxon>
        <taxon>Pezizomycotina</taxon>
        <taxon>Eurotiomycetes</taxon>
        <taxon>Chaetothyriomycetidae</taxon>
        <taxon>Chaetothyriales</taxon>
        <taxon>Trichomeriaceae</taxon>
        <taxon>Knufia</taxon>
    </lineage>
</organism>
<keyword evidence="1 10" id="KW-0813">Transport</keyword>
<dbReference type="GO" id="GO:0006888">
    <property type="term" value="P:endoplasmic reticulum to Golgi vesicle-mediated transport"/>
    <property type="evidence" value="ECO:0007669"/>
    <property type="project" value="UniProtKB-UniRule"/>
</dbReference>
<evidence type="ECO:0000256" key="3">
    <source>
        <dbReference type="ARBA" id="ARBA00022692"/>
    </source>
</evidence>
<evidence type="ECO:0000256" key="10">
    <source>
        <dbReference type="RuleBase" id="RU369019"/>
    </source>
</evidence>
<proteinExistence type="inferred from homology"/>
<evidence type="ECO:0000256" key="5">
    <source>
        <dbReference type="ARBA" id="ARBA00022824"/>
    </source>
</evidence>